<feature type="domain" description="4Fe-4S ferredoxin-type" evidence="4">
    <location>
        <begin position="42"/>
        <end position="71"/>
    </location>
</feature>
<reference evidence="5 6" key="1">
    <citation type="journal article" date="2018" name="Syst. Appl. Microbiol.">
        <title>A new symbiotic nanoarchaeote (Candidatus Nanoclepta minutus) and its host (Zestosphaera tikiterensis gen. nov., sp. nov.) from a New Zealand hot spring.</title>
        <authorList>
            <person name="St John E."/>
            <person name="Liu Y."/>
            <person name="Podar M."/>
            <person name="Stott M.B."/>
            <person name="Meneghin J."/>
            <person name="Chen Z."/>
            <person name="Lagutin K."/>
            <person name="Mitchell K."/>
            <person name="Reysenbach A.L."/>
        </authorList>
    </citation>
    <scope>NUCLEOTIDE SEQUENCE [LARGE SCALE GENOMIC DNA]</scope>
    <source>
        <strain evidence="5">NZ3</strain>
    </source>
</reference>
<dbReference type="EMBL" id="MWMI01000001">
    <property type="protein sequence ID" value="RIB35520.1"/>
    <property type="molecule type" value="Genomic_DNA"/>
</dbReference>
<accession>A0A397WN72</accession>
<dbReference type="SUPFAM" id="SSF54862">
    <property type="entry name" value="4Fe-4S ferredoxins"/>
    <property type="match status" value="1"/>
</dbReference>
<gene>
    <name evidence="5" type="ORF">BXU00_00205</name>
</gene>
<dbReference type="InterPro" id="IPR003593">
    <property type="entry name" value="AAA+_ATPase"/>
</dbReference>
<dbReference type="GO" id="GO:0005524">
    <property type="term" value="F:ATP binding"/>
    <property type="evidence" value="ECO:0007669"/>
    <property type="project" value="UniProtKB-KW"/>
</dbReference>
<dbReference type="InterPro" id="IPR017900">
    <property type="entry name" value="4Fe4S_Fe_S_CS"/>
</dbReference>
<evidence type="ECO:0000256" key="2">
    <source>
        <dbReference type="ARBA" id="ARBA00022840"/>
    </source>
</evidence>
<dbReference type="InterPro" id="IPR007209">
    <property type="entry name" value="RNaseL-inhib-like_metal-bd_dom"/>
</dbReference>
<dbReference type="Pfam" id="PF00005">
    <property type="entry name" value="ABC_tran"/>
    <property type="match status" value="2"/>
</dbReference>
<feature type="domain" description="ABC transporter" evidence="3">
    <location>
        <begin position="66"/>
        <end position="313"/>
    </location>
</feature>
<dbReference type="PROSITE" id="PS51379">
    <property type="entry name" value="4FE4S_FER_2"/>
    <property type="match status" value="1"/>
</dbReference>
<dbReference type="AlphaFoldDB" id="A0A397WN72"/>
<evidence type="ECO:0000256" key="1">
    <source>
        <dbReference type="ARBA" id="ARBA00022741"/>
    </source>
</evidence>
<feature type="domain" description="ABC transporter" evidence="3">
    <location>
        <begin position="339"/>
        <end position="554"/>
    </location>
</feature>
<dbReference type="SMART" id="SM00382">
    <property type="entry name" value="AAA"/>
    <property type="match status" value="2"/>
</dbReference>
<evidence type="ECO:0000313" key="6">
    <source>
        <dbReference type="Proteomes" id="UP000266622"/>
    </source>
</evidence>
<comment type="caution">
    <text evidence="5">The sequence shown here is derived from an EMBL/GenBank/DDBJ whole genome shotgun (WGS) entry which is preliminary data.</text>
</comment>
<keyword evidence="2" id="KW-0067">ATP-binding</keyword>
<dbReference type="Pfam" id="PF04068">
    <property type="entry name" value="Fer4_RLI"/>
    <property type="match status" value="1"/>
</dbReference>
<dbReference type="SUPFAM" id="SSF52540">
    <property type="entry name" value="P-loop containing nucleoside triphosphate hydrolases"/>
    <property type="match status" value="2"/>
</dbReference>
<dbReference type="InterPro" id="IPR017896">
    <property type="entry name" value="4Fe4S_Fe-S-bd"/>
</dbReference>
<dbReference type="GO" id="GO:0016887">
    <property type="term" value="F:ATP hydrolysis activity"/>
    <property type="evidence" value="ECO:0007669"/>
    <property type="project" value="InterPro"/>
</dbReference>
<dbReference type="GO" id="GO:0016491">
    <property type="term" value="F:oxidoreductase activity"/>
    <property type="evidence" value="ECO:0007669"/>
    <property type="project" value="UniProtKB-ARBA"/>
</dbReference>
<organism evidence="5 6">
    <name type="scientific">Candidatus Nanoclepta minutus</name>
    <dbReference type="NCBI Taxonomy" id="1940235"/>
    <lineage>
        <taxon>Archaea</taxon>
        <taxon>Nanobdellota</taxon>
        <taxon>Candidatus Nanoclepta</taxon>
    </lineage>
</organism>
<protein>
    <submittedName>
        <fullName evidence="5">Ribosome biogenesis/translation initiation ATPase RLI</fullName>
    </submittedName>
</protein>
<evidence type="ECO:0000313" key="5">
    <source>
        <dbReference type="EMBL" id="RIB35520.1"/>
    </source>
</evidence>
<sequence length="589" mass="68234">MKRIAIIDREKCRAPEKCNYICISVCPVQKNNKEIFKIGEDKKPLIEEELCIGCGICVKKCPFNAIMIINLVKEPESDLVFQYGQNTFRLYGLPVVKEKSIVGIIGRNGIGKSTAISIFAGILKPNFGEYNKNFDEKEIIKRFRGTELQKYFENLYSKKIKVSYKPQNVFIFIKLYGEKSVEEILTSLIKSKEEMDRIIREFRIENIMKRKIKELSGGELQKILFLFSSLKEHNLLLLDELTNYLDIYERVKIASYLLEIKEKGDSIVLIDHDLSFINTLADIIHIVYGVQKAYGIFSSPIGTSDGINQYLSGFIRKENIRIRDKLIRLDVKPYTDKKLGKDIVSWKNLYVKLNGFELISEGGSIRENEIVGVVGRNGIGKSTFAKVLAGELSYEGEVSKECEISYKPQYFDFSDEDLNVDQFIRKFNPEYRKEYNEYLFRLGLSDLLDHKISSLSGGEAQTLYCFSVLVKEADLYILDEPFAFLDIEQRINMAKFIRDIIKIRNKAALVIDHDIVLLDYVSDNIMFFDGEPGRRGIVNRPVENRIAFNMFLKVIDITMRRDEKNGIPKINKIHSYLDRLQKERKEYYI</sequence>
<dbReference type="PROSITE" id="PS00198">
    <property type="entry name" value="4FE4S_FER_1"/>
    <property type="match status" value="1"/>
</dbReference>
<dbReference type="Proteomes" id="UP000266622">
    <property type="component" value="Unassembled WGS sequence"/>
</dbReference>
<dbReference type="PRINTS" id="PR01868">
    <property type="entry name" value="ABCEFAMILY"/>
</dbReference>
<evidence type="ECO:0000259" key="3">
    <source>
        <dbReference type="PROSITE" id="PS50893"/>
    </source>
</evidence>
<dbReference type="NCBIfam" id="NF009945">
    <property type="entry name" value="PRK13409.1"/>
    <property type="match status" value="1"/>
</dbReference>
<dbReference type="Gene3D" id="3.40.50.300">
    <property type="entry name" value="P-loop containing nucleotide triphosphate hydrolases"/>
    <property type="match status" value="2"/>
</dbReference>
<dbReference type="PROSITE" id="PS50893">
    <property type="entry name" value="ABC_TRANSPORTER_2"/>
    <property type="match status" value="2"/>
</dbReference>
<dbReference type="InterPro" id="IPR003439">
    <property type="entry name" value="ABC_transporter-like_ATP-bd"/>
</dbReference>
<name>A0A397WN72_9ARCH</name>
<proteinExistence type="predicted"/>
<keyword evidence="1" id="KW-0547">Nucleotide-binding</keyword>
<dbReference type="InterPro" id="IPR013283">
    <property type="entry name" value="RLI1"/>
</dbReference>
<dbReference type="Pfam" id="PF00037">
    <property type="entry name" value="Fer4"/>
    <property type="match status" value="1"/>
</dbReference>
<dbReference type="InterPro" id="IPR027417">
    <property type="entry name" value="P-loop_NTPase"/>
</dbReference>
<dbReference type="PANTHER" id="PTHR19248">
    <property type="entry name" value="ATP-BINDING TRANSPORT PROTEIN-RELATED"/>
    <property type="match status" value="1"/>
</dbReference>
<evidence type="ECO:0000259" key="4">
    <source>
        <dbReference type="PROSITE" id="PS51379"/>
    </source>
</evidence>